<evidence type="ECO:0000313" key="1">
    <source>
        <dbReference type="EMBL" id="MCX2524906.1"/>
    </source>
</evidence>
<evidence type="ECO:0000313" key="2">
    <source>
        <dbReference type="Proteomes" id="UP001165678"/>
    </source>
</evidence>
<protein>
    <submittedName>
        <fullName evidence="1">Uncharacterized protein</fullName>
    </submittedName>
</protein>
<dbReference type="Proteomes" id="UP001165678">
    <property type="component" value="Unassembled WGS sequence"/>
</dbReference>
<dbReference type="EMBL" id="JAPIVE010000003">
    <property type="protein sequence ID" value="MCX2524906.1"/>
    <property type="molecule type" value="Genomic_DNA"/>
</dbReference>
<proteinExistence type="predicted"/>
<organism evidence="1 2">
    <name type="scientific">Larsenimonas rhizosphaerae</name>
    <dbReference type="NCBI Taxonomy" id="2944682"/>
    <lineage>
        <taxon>Bacteria</taxon>
        <taxon>Pseudomonadati</taxon>
        <taxon>Pseudomonadota</taxon>
        <taxon>Gammaproteobacteria</taxon>
        <taxon>Oceanospirillales</taxon>
        <taxon>Halomonadaceae</taxon>
        <taxon>Larsenimonas</taxon>
    </lineage>
</organism>
<keyword evidence="2" id="KW-1185">Reference proteome</keyword>
<sequence>MRQIVISRRISRHLRALLHIPACHPGGEDAGDLRGRDQKRPIVVDQRSELRDQRFIGAGGNGAAAEVTASGFGGQTRLRALITGTG</sequence>
<reference evidence="1" key="1">
    <citation type="submission" date="2022-11" db="EMBL/GenBank/DDBJ databases">
        <title>Larsenimonas rhizosphaerae sp. nov., isolated from a tidal mudflat.</title>
        <authorList>
            <person name="Lee S.D."/>
            <person name="Kim I.S."/>
        </authorList>
    </citation>
    <scope>NUCLEOTIDE SEQUENCE</scope>
    <source>
        <strain evidence="1">GH2-1</strain>
    </source>
</reference>
<comment type="caution">
    <text evidence="1">The sequence shown here is derived from an EMBL/GenBank/DDBJ whole genome shotgun (WGS) entry which is preliminary data.</text>
</comment>
<dbReference type="RefSeq" id="WP_265896549.1">
    <property type="nucleotide sequence ID" value="NZ_JAPIVE010000003.1"/>
</dbReference>
<gene>
    <name evidence="1" type="ORF">OQ287_11700</name>
</gene>
<name>A0AA41ZMF5_9GAMM</name>
<accession>A0AA41ZMF5</accession>
<dbReference type="AlphaFoldDB" id="A0AA41ZMF5"/>